<reference evidence="1 2" key="1">
    <citation type="submission" date="2014-04" db="EMBL/GenBank/DDBJ databases">
        <authorList>
            <consortium name="DOE Joint Genome Institute"/>
            <person name="Kuo A."/>
            <person name="Kohler A."/>
            <person name="Nagy L.G."/>
            <person name="Floudas D."/>
            <person name="Copeland A."/>
            <person name="Barry K.W."/>
            <person name="Cichocki N."/>
            <person name="Veneault-Fourrey C."/>
            <person name="LaButti K."/>
            <person name="Lindquist E.A."/>
            <person name="Lipzen A."/>
            <person name="Lundell T."/>
            <person name="Morin E."/>
            <person name="Murat C."/>
            <person name="Sun H."/>
            <person name="Tunlid A."/>
            <person name="Henrissat B."/>
            <person name="Grigoriev I.V."/>
            <person name="Hibbett D.S."/>
            <person name="Martin F."/>
            <person name="Nordberg H.P."/>
            <person name="Cantor M.N."/>
            <person name="Hua S.X."/>
        </authorList>
    </citation>
    <scope>NUCLEOTIDE SEQUENCE [LARGE SCALE GENOMIC DNA]</scope>
    <source>
        <strain evidence="1 2">LaAM-08-1</strain>
    </source>
</reference>
<reference evidence="2" key="2">
    <citation type="submission" date="2015-01" db="EMBL/GenBank/DDBJ databases">
        <title>Evolutionary Origins and Diversification of the Mycorrhizal Mutualists.</title>
        <authorList>
            <consortium name="DOE Joint Genome Institute"/>
            <consortium name="Mycorrhizal Genomics Consortium"/>
            <person name="Kohler A."/>
            <person name="Kuo A."/>
            <person name="Nagy L.G."/>
            <person name="Floudas D."/>
            <person name="Copeland A."/>
            <person name="Barry K.W."/>
            <person name="Cichocki N."/>
            <person name="Veneault-Fourrey C."/>
            <person name="LaButti K."/>
            <person name="Lindquist E.A."/>
            <person name="Lipzen A."/>
            <person name="Lundell T."/>
            <person name="Morin E."/>
            <person name="Murat C."/>
            <person name="Riley R."/>
            <person name="Ohm R."/>
            <person name="Sun H."/>
            <person name="Tunlid A."/>
            <person name="Henrissat B."/>
            <person name="Grigoriev I.V."/>
            <person name="Hibbett D.S."/>
            <person name="Martin F."/>
        </authorList>
    </citation>
    <scope>NUCLEOTIDE SEQUENCE [LARGE SCALE GENOMIC DNA]</scope>
    <source>
        <strain evidence="2">LaAM-08-1</strain>
    </source>
</reference>
<dbReference type="Proteomes" id="UP000054477">
    <property type="component" value="Unassembled WGS sequence"/>
</dbReference>
<gene>
    <name evidence="1" type="ORF">K443DRAFT_444600</name>
</gene>
<name>A0A0C9WI25_9AGAR</name>
<dbReference type="EMBL" id="KN838927">
    <property type="protein sequence ID" value="KIJ92204.1"/>
    <property type="molecule type" value="Genomic_DNA"/>
</dbReference>
<evidence type="ECO:0000313" key="1">
    <source>
        <dbReference type="EMBL" id="KIJ92204.1"/>
    </source>
</evidence>
<dbReference type="HOGENOM" id="CLU_2831568_0_0_1"/>
<organism evidence="1 2">
    <name type="scientific">Laccaria amethystina LaAM-08-1</name>
    <dbReference type="NCBI Taxonomy" id="1095629"/>
    <lineage>
        <taxon>Eukaryota</taxon>
        <taxon>Fungi</taxon>
        <taxon>Dikarya</taxon>
        <taxon>Basidiomycota</taxon>
        <taxon>Agaricomycotina</taxon>
        <taxon>Agaricomycetes</taxon>
        <taxon>Agaricomycetidae</taxon>
        <taxon>Agaricales</taxon>
        <taxon>Agaricineae</taxon>
        <taxon>Hydnangiaceae</taxon>
        <taxon>Laccaria</taxon>
    </lineage>
</organism>
<accession>A0A0C9WI25</accession>
<keyword evidence="2" id="KW-1185">Reference proteome</keyword>
<sequence length="66" mass="7519">MFVGEDNIDGSKECSQAKRGLWSLKFINVRSRGPASLCSILYLLDEKRRYRPSQSPSTFYRSPSTS</sequence>
<proteinExistence type="predicted"/>
<evidence type="ECO:0000313" key="2">
    <source>
        <dbReference type="Proteomes" id="UP000054477"/>
    </source>
</evidence>
<protein>
    <submittedName>
        <fullName evidence="1">Unplaced genomic scaffold K443scaffold_392, whole genome shotgun sequence</fullName>
    </submittedName>
</protein>
<dbReference type="AlphaFoldDB" id="A0A0C9WI25"/>